<dbReference type="Gene3D" id="3.30.160.60">
    <property type="entry name" value="Classic Zinc Finger"/>
    <property type="match status" value="3"/>
</dbReference>
<dbReference type="Pfam" id="PF00096">
    <property type="entry name" value="zf-C2H2"/>
    <property type="match status" value="3"/>
</dbReference>
<accession>A0A9Q0LZT0</accession>
<dbReference type="FunFam" id="3.30.160.60:FF:000125">
    <property type="entry name" value="Putative zinc finger protein 143"/>
    <property type="match status" value="1"/>
</dbReference>
<evidence type="ECO:0000256" key="5">
    <source>
        <dbReference type="ARBA" id="ARBA00022833"/>
    </source>
</evidence>
<feature type="compositionally biased region" description="Low complexity" evidence="8">
    <location>
        <begin position="504"/>
        <end position="530"/>
    </location>
</feature>
<dbReference type="PANTHER" id="PTHR23235">
    <property type="entry name" value="KRUEPPEL-LIKE TRANSCRIPTION FACTOR"/>
    <property type="match status" value="1"/>
</dbReference>
<feature type="compositionally biased region" description="Low complexity" evidence="8">
    <location>
        <begin position="444"/>
        <end position="458"/>
    </location>
</feature>
<sequence>MNVLSSNDNSESLSFQCRTTTATTNSTINENYPQTETIISNEQCFVEPYYQARNHQSEPIKWISDWIPNSIQSQSTTPTPTQTQTSTTKISSNEHESNELLNYPSFLFEDFEKFLNEPINEFEHNHQQLEQPINNTIEPNGIDYSGLFGNFGTSGAADNNILVSSTYWTNEQSIEMADDDINMLLNLESDDILIGDKDDDCTLWPNSTDITQLVSSNNTIELYDSERNTNGEINSRSSSNWSTYPQLYTNTDWNDIESVIDSNNGNHQFETNCWNDHHHPHNRLSNGESDQESPSSSSATFSIGSELSTSVLDGINRSSNISDVELSMLNPFDWNQFAMGTTTPSTGSASNHSTNSNNTNPFFLEHNNHHCQSYINVNHIEHRHFSNLDEDENSSPSSRTTISANMNTNCPNSSASSKCKLQEDGYDPLLCEMVRPSRGRVGRPPKSATKSADTTTTTKYRRRTNKKTKVQQQQQQSVNNCSSPIIKTENMTETESIDEGIGSGSATSTVTSSSESNTPNRSSPSSTSTNGKTNVAITGNVDKQFICTYDNCGKIYSKSSHLKAHLRRHTGEKPFACHWPDCNWRFSRSDELSRHRRSHTNDKPYECPICHKRFSRSDHLNKHLKVHRKDFPESKFNFNFYMRRGRVGRRPKSVSYLNQEVMQEQQRQIECQLAAAHKEMLLMKVTNGNSIDSTETKKGKRLNGKNQTTKSIDVRKDDLTSTSSSSSNEKMIEDGTRSTKTTLIIATSTNNNNNNLLSTIKDEKNDQTVPLNNDRYRVIRAETCKTMVKLTVTNGTNPNVVTATNLA</sequence>
<feature type="domain" description="C2H2-type" evidence="9">
    <location>
        <begin position="575"/>
        <end position="604"/>
    </location>
</feature>
<proteinExistence type="predicted"/>
<evidence type="ECO:0000256" key="8">
    <source>
        <dbReference type="SAM" id="MobiDB-lite"/>
    </source>
</evidence>
<dbReference type="GO" id="GO:0005634">
    <property type="term" value="C:nucleus"/>
    <property type="evidence" value="ECO:0007669"/>
    <property type="project" value="UniProtKB-SubCell"/>
</dbReference>
<dbReference type="InterPro" id="IPR013087">
    <property type="entry name" value="Znf_C2H2_type"/>
</dbReference>
<feature type="compositionally biased region" description="Low complexity" evidence="8">
    <location>
        <begin position="285"/>
        <end position="298"/>
    </location>
</feature>
<feature type="domain" description="C2H2-type" evidence="9">
    <location>
        <begin position="605"/>
        <end position="632"/>
    </location>
</feature>
<feature type="region of interest" description="Disordered" evidence="8">
    <location>
        <begin position="388"/>
        <end position="419"/>
    </location>
</feature>
<keyword evidence="3" id="KW-0677">Repeat</keyword>
<dbReference type="FunFam" id="3.30.160.60:FF:000018">
    <property type="entry name" value="Krueppel-like factor 15"/>
    <property type="match status" value="1"/>
</dbReference>
<feature type="region of interest" description="Disordered" evidence="8">
    <location>
        <begin position="271"/>
        <end position="302"/>
    </location>
</feature>
<dbReference type="SMART" id="SM00355">
    <property type="entry name" value="ZnF_C2H2"/>
    <property type="match status" value="3"/>
</dbReference>
<evidence type="ECO:0000259" key="9">
    <source>
        <dbReference type="PROSITE" id="PS50157"/>
    </source>
</evidence>
<keyword evidence="5" id="KW-0862">Zinc</keyword>
<dbReference type="PROSITE" id="PS00028">
    <property type="entry name" value="ZINC_FINGER_C2H2_1"/>
    <property type="match status" value="3"/>
</dbReference>
<dbReference type="InterPro" id="IPR036236">
    <property type="entry name" value="Znf_C2H2_sf"/>
</dbReference>
<keyword evidence="11" id="KW-1185">Reference proteome</keyword>
<feature type="region of interest" description="Disordered" evidence="8">
    <location>
        <begin position="436"/>
        <end position="535"/>
    </location>
</feature>
<evidence type="ECO:0000313" key="10">
    <source>
        <dbReference type="EMBL" id="KAJ6216088.1"/>
    </source>
</evidence>
<dbReference type="EMBL" id="JAPWDV010000004">
    <property type="protein sequence ID" value="KAJ6216088.1"/>
    <property type="molecule type" value="Genomic_DNA"/>
</dbReference>
<evidence type="ECO:0000256" key="6">
    <source>
        <dbReference type="ARBA" id="ARBA00023242"/>
    </source>
</evidence>
<dbReference type="SUPFAM" id="SSF57667">
    <property type="entry name" value="beta-beta-alpha zinc fingers"/>
    <property type="match status" value="2"/>
</dbReference>
<reference evidence="10" key="1">
    <citation type="submission" date="2022-12" db="EMBL/GenBank/DDBJ databases">
        <title>Genome assemblies of Blomia tropicalis.</title>
        <authorList>
            <person name="Cui Y."/>
        </authorList>
    </citation>
    <scope>NUCLEOTIDE SEQUENCE</scope>
    <source>
        <tissue evidence="10">Adult mites</tissue>
    </source>
</reference>
<dbReference type="GO" id="GO:0008270">
    <property type="term" value="F:zinc ion binding"/>
    <property type="evidence" value="ECO:0007669"/>
    <property type="project" value="UniProtKB-KW"/>
</dbReference>
<feature type="compositionally biased region" description="Polar residues" evidence="8">
    <location>
        <begin position="394"/>
        <end position="419"/>
    </location>
</feature>
<dbReference type="Proteomes" id="UP001142055">
    <property type="component" value="Chromosome 4"/>
</dbReference>
<feature type="compositionally biased region" description="Low complexity" evidence="8">
    <location>
        <begin position="71"/>
        <end position="91"/>
    </location>
</feature>
<keyword evidence="6" id="KW-0539">Nucleus</keyword>
<dbReference type="GO" id="GO:0000981">
    <property type="term" value="F:DNA-binding transcription factor activity, RNA polymerase II-specific"/>
    <property type="evidence" value="ECO:0007669"/>
    <property type="project" value="TreeGrafter"/>
</dbReference>
<keyword evidence="4 7" id="KW-0863">Zinc-finger</keyword>
<dbReference type="PANTHER" id="PTHR23235:SF120">
    <property type="entry name" value="KRUPPEL-LIKE FACTOR 15"/>
    <property type="match status" value="1"/>
</dbReference>
<protein>
    <recommendedName>
        <fullName evidence="9">C2H2-type domain-containing protein</fullName>
    </recommendedName>
</protein>
<name>A0A9Q0LZT0_BLOTA</name>
<evidence type="ECO:0000256" key="7">
    <source>
        <dbReference type="PROSITE-ProRule" id="PRU00042"/>
    </source>
</evidence>
<evidence type="ECO:0000256" key="2">
    <source>
        <dbReference type="ARBA" id="ARBA00022723"/>
    </source>
</evidence>
<dbReference type="GO" id="GO:0000978">
    <property type="term" value="F:RNA polymerase II cis-regulatory region sequence-specific DNA binding"/>
    <property type="evidence" value="ECO:0007669"/>
    <property type="project" value="TreeGrafter"/>
</dbReference>
<evidence type="ECO:0000313" key="11">
    <source>
        <dbReference type="Proteomes" id="UP001142055"/>
    </source>
</evidence>
<feature type="domain" description="C2H2-type" evidence="9">
    <location>
        <begin position="545"/>
        <end position="574"/>
    </location>
</feature>
<feature type="compositionally biased region" description="Polar residues" evidence="8">
    <location>
        <begin position="477"/>
        <end position="494"/>
    </location>
</feature>
<gene>
    <name evidence="10" type="ORF">RDWZM_010588</name>
</gene>
<comment type="subcellular location">
    <subcellularLocation>
        <location evidence="1">Nucleus</location>
    </subcellularLocation>
</comment>
<dbReference type="FunFam" id="3.30.160.60:FF:000534">
    <property type="entry name" value="zinc finger protein 674"/>
    <property type="match status" value="1"/>
</dbReference>
<dbReference type="AlphaFoldDB" id="A0A9Q0LZT0"/>
<organism evidence="10 11">
    <name type="scientific">Blomia tropicalis</name>
    <name type="common">Mite</name>
    <dbReference type="NCBI Taxonomy" id="40697"/>
    <lineage>
        <taxon>Eukaryota</taxon>
        <taxon>Metazoa</taxon>
        <taxon>Ecdysozoa</taxon>
        <taxon>Arthropoda</taxon>
        <taxon>Chelicerata</taxon>
        <taxon>Arachnida</taxon>
        <taxon>Acari</taxon>
        <taxon>Acariformes</taxon>
        <taxon>Sarcoptiformes</taxon>
        <taxon>Astigmata</taxon>
        <taxon>Glycyphagoidea</taxon>
        <taxon>Echimyopodidae</taxon>
        <taxon>Blomia</taxon>
    </lineage>
</organism>
<feature type="region of interest" description="Disordered" evidence="8">
    <location>
        <begin position="690"/>
        <end position="735"/>
    </location>
</feature>
<feature type="compositionally biased region" description="Basic residues" evidence="8">
    <location>
        <begin position="459"/>
        <end position="469"/>
    </location>
</feature>
<dbReference type="PROSITE" id="PS50157">
    <property type="entry name" value="ZINC_FINGER_C2H2_2"/>
    <property type="match status" value="3"/>
</dbReference>
<feature type="region of interest" description="Disordered" evidence="8">
    <location>
        <begin position="71"/>
        <end position="96"/>
    </location>
</feature>
<evidence type="ECO:0000256" key="1">
    <source>
        <dbReference type="ARBA" id="ARBA00004123"/>
    </source>
</evidence>
<evidence type="ECO:0000256" key="3">
    <source>
        <dbReference type="ARBA" id="ARBA00022737"/>
    </source>
</evidence>
<comment type="caution">
    <text evidence="10">The sequence shown here is derived from an EMBL/GenBank/DDBJ whole genome shotgun (WGS) entry which is preliminary data.</text>
</comment>
<evidence type="ECO:0000256" key="4">
    <source>
        <dbReference type="ARBA" id="ARBA00022771"/>
    </source>
</evidence>
<keyword evidence="2" id="KW-0479">Metal-binding</keyword>